<dbReference type="Proteomes" id="UP000289792">
    <property type="component" value="Unassembled WGS sequence"/>
</dbReference>
<protein>
    <submittedName>
        <fullName evidence="1">Uncharacterized protein</fullName>
    </submittedName>
</protein>
<keyword evidence="2" id="KW-1185">Reference proteome</keyword>
<comment type="caution">
    <text evidence="1">The sequence shown here is derived from an EMBL/GenBank/DDBJ whole genome shotgun (WGS) entry which is preliminary data.</text>
</comment>
<evidence type="ECO:0000313" key="2">
    <source>
        <dbReference type="Proteomes" id="UP000289792"/>
    </source>
</evidence>
<accession>A0A4Q0XC94</accession>
<dbReference type="AlphaFoldDB" id="A0A4Q0XC94"/>
<dbReference type="RefSeq" id="WP_129018944.1">
    <property type="nucleotide sequence ID" value="NZ_SDDZ01000019.1"/>
</dbReference>
<dbReference type="OrthoDB" id="9808866at2"/>
<evidence type="ECO:0000313" key="1">
    <source>
        <dbReference type="EMBL" id="RXJ44344.1"/>
    </source>
</evidence>
<dbReference type="EMBL" id="SDDZ01000019">
    <property type="protein sequence ID" value="RXJ44344.1"/>
    <property type="molecule type" value="Genomic_DNA"/>
</dbReference>
<organism evidence="1 2">
    <name type="scientific">Gelidibacter gilvus</name>
    <dbReference type="NCBI Taxonomy" id="59602"/>
    <lineage>
        <taxon>Bacteria</taxon>
        <taxon>Pseudomonadati</taxon>
        <taxon>Bacteroidota</taxon>
        <taxon>Flavobacteriia</taxon>
        <taxon>Flavobacteriales</taxon>
        <taxon>Flavobacteriaceae</taxon>
        <taxon>Gelidibacter</taxon>
    </lineage>
</organism>
<gene>
    <name evidence="1" type="ORF">ESZ48_18265</name>
</gene>
<name>A0A4Q0XC94_9FLAO</name>
<reference evidence="1 2" key="1">
    <citation type="submission" date="2019-01" db="EMBL/GenBank/DDBJ databases">
        <title>Genome sequence of the Antarctic species Gelidibacter gilvus ACAM 158(T).</title>
        <authorList>
            <person name="Bowman J.P."/>
        </authorList>
    </citation>
    <scope>NUCLEOTIDE SEQUENCE [LARGE SCALE GENOMIC DNA]</scope>
    <source>
        <strain evidence="1 2">IC158</strain>
    </source>
</reference>
<sequence>MSSIESKITDDHDIIKKWTEERYGEPALVEGVVDKVKAGEMLRIHFSDNADETLKDISWELFYEIFDENNLAFLYQEKTIDGVESKFYKFITRT</sequence>
<proteinExistence type="predicted"/>